<dbReference type="PANTHER" id="PTHR43022:SF1">
    <property type="entry name" value="PROTEIN SMF"/>
    <property type="match status" value="1"/>
</dbReference>
<dbReference type="GO" id="GO:0009294">
    <property type="term" value="P:DNA-mediated transformation"/>
    <property type="evidence" value="ECO:0007669"/>
    <property type="project" value="InterPro"/>
</dbReference>
<name>A0A1H6SNW5_9BACL</name>
<comment type="similarity">
    <text evidence="1">Belongs to the DprA/Smf family.</text>
</comment>
<dbReference type="STRING" id="426757.SAMN04488127_0212"/>
<evidence type="ECO:0000313" key="3">
    <source>
        <dbReference type="EMBL" id="SEI69618.1"/>
    </source>
</evidence>
<evidence type="ECO:0000256" key="1">
    <source>
        <dbReference type="ARBA" id="ARBA00006525"/>
    </source>
</evidence>
<evidence type="ECO:0000259" key="2">
    <source>
        <dbReference type="Pfam" id="PF02481"/>
    </source>
</evidence>
<reference evidence="4" key="1">
    <citation type="submission" date="2016-10" db="EMBL/GenBank/DDBJ databases">
        <authorList>
            <person name="Varghese N."/>
            <person name="Submissions S."/>
        </authorList>
    </citation>
    <scope>NUCLEOTIDE SEQUENCE [LARGE SCALE GENOMIC DNA]</scope>
    <source>
        <strain evidence="4">CGMCC 1.6763</strain>
    </source>
</reference>
<dbReference type="InterPro" id="IPR057666">
    <property type="entry name" value="DrpA_SLOG"/>
</dbReference>
<dbReference type="RefSeq" id="WP_322787434.1">
    <property type="nucleotide sequence ID" value="NZ_FNZF01000001.1"/>
</dbReference>
<accession>A0A1H6SNW5</accession>
<dbReference type="Gene3D" id="3.40.50.450">
    <property type="match status" value="1"/>
</dbReference>
<proteinExistence type="inferred from homology"/>
<gene>
    <name evidence="3" type="ORF">SAMN04488127_0212</name>
</gene>
<dbReference type="InterPro" id="IPR003488">
    <property type="entry name" value="DprA"/>
</dbReference>
<organism evidence="3 4">
    <name type="scientific">Bhargavaea ginsengi</name>
    <dbReference type="NCBI Taxonomy" id="426757"/>
    <lineage>
        <taxon>Bacteria</taxon>
        <taxon>Bacillati</taxon>
        <taxon>Bacillota</taxon>
        <taxon>Bacilli</taxon>
        <taxon>Bacillales</taxon>
        <taxon>Caryophanaceae</taxon>
        <taxon>Bhargavaea</taxon>
    </lineage>
</organism>
<dbReference type="PANTHER" id="PTHR43022">
    <property type="entry name" value="PROTEIN SMF"/>
    <property type="match status" value="1"/>
</dbReference>
<dbReference type="Proteomes" id="UP000199200">
    <property type="component" value="Unassembled WGS sequence"/>
</dbReference>
<evidence type="ECO:0000313" key="4">
    <source>
        <dbReference type="Proteomes" id="UP000199200"/>
    </source>
</evidence>
<dbReference type="Pfam" id="PF02481">
    <property type="entry name" value="DNA_processg_A"/>
    <property type="match status" value="1"/>
</dbReference>
<dbReference type="EMBL" id="FNZF01000001">
    <property type="protein sequence ID" value="SEI69618.1"/>
    <property type="molecule type" value="Genomic_DNA"/>
</dbReference>
<dbReference type="NCBIfam" id="TIGR00732">
    <property type="entry name" value="dprA"/>
    <property type="match status" value="1"/>
</dbReference>
<dbReference type="AlphaFoldDB" id="A0A1H6SNW5"/>
<keyword evidence="4" id="KW-1185">Reference proteome</keyword>
<feature type="domain" description="Smf/DprA SLOG" evidence="2">
    <location>
        <begin position="83"/>
        <end position="283"/>
    </location>
</feature>
<dbReference type="SUPFAM" id="SSF102405">
    <property type="entry name" value="MCP/YpsA-like"/>
    <property type="match status" value="1"/>
</dbReference>
<sequence length="296" mass="32187">MIIDRFEDRLLALHYTFPAPLNRFRRLLAADPDLQALPDMRPAELAFLLDLDTDKAALLHKKLSRRADPPYTEVYAASSITPILYTHELYPHSLTQLIDPPAVLYAAGDPSLLRADNKAAIIGSRKATAYSRQAMEKIIPPLVANDYVIVSGLAKGADAMAHETAIRHGGKTIGVLGTGLSHRYPKQNSGLYEVMGRDHLLITEYPPYAGPQKWQFPMRNRIISGLSGIVIVTEAARPSGTLSTIDHALEHGKDVHAVPGPINSPLSTGPNRLILEGAAPALDGYTILGGLPQDME</sequence>
<protein>
    <submittedName>
        <fullName evidence="3">DNA processing protein</fullName>
    </submittedName>
</protein>